<dbReference type="STRING" id="5539.A0A3E2H6F8"/>
<dbReference type="InterPro" id="IPR010730">
    <property type="entry name" value="HET"/>
</dbReference>
<gene>
    <name evidence="8" type="ORF">B7463_g7689</name>
</gene>
<evidence type="ECO:0000313" key="8">
    <source>
        <dbReference type="EMBL" id="RFU28663.1"/>
    </source>
</evidence>
<dbReference type="PRINTS" id="PR00465">
    <property type="entry name" value="EP450IV"/>
</dbReference>
<keyword evidence="4 5" id="KW-0408">Iron</keyword>
<dbReference type="Pfam" id="PF00067">
    <property type="entry name" value="p450"/>
    <property type="match status" value="2"/>
</dbReference>
<dbReference type="InterPro" id="IPR017972">
    <property type="entry name" value="Cyt_P450_CS"/>
</dbReference>
<dbReference type="PROSITE" id="PS00086">
    <property type="entry name" value="CYTOCHROME_P450"/>
    <property type="match status" value="1"/>
</dbReference>
<dbReference type="PANTHER" id="PTHR33112">
    <property type="entry name" value="DOMAIN PROTEIN, PUTATIVE-RELATED"/>
    <property type="match status" value="1"/>
</dbReference>
<dbReference type="Pfam" id="PF06985">
    <property type="entry name" value="HET"/>
    <property type="match status" value="1"/>
</dbReference>
<name>A0A3E2H6F8_SCYLI</name>
<accession>A0A3E2H6F8</accession>
<feature type="non-terminal residue" evidence="8">
    <location>
        <position position="1"/>
    </location>
</feature>
<dbReference type="GO" id="GO:0004497">
    <property type="term" value="F:monooxygenase activity"/>
    <property type="evidence" value="ECO:0007669"/>
    <property type="project" value="InterPro"/>
</dbReference>
<dbReference type="GO" id="GO:0005506">
    <property type="term" value="F:iron ion binding"/>
    <property type="evidence" value="ECO:0007669"/>
    <property type="project" value="InterPro"/>
</dbReference>
<organism evidence="8 9">
    <name type="scientific">Scytalidium lignicola</name>
    <name type="common">Hyphomycete</name>
    <dbReference type="NCBI Taxonomy" id="5539"/>
    <lineage>
        <taxon>Eukaryota</taxon>
        <taxon>Fungi</taxon>
        <taxon>Dikarya</taxon>
        <taxon>Ascomycota</taxon>
        <taxon>Pezizomycotina</taxon>
        <taxon>Leotiomycetes</taxon>
        <taxon>Leotiomycetes incertae sedis</taxon>
        <taxon>Scytalidium</taxon>
    </lineage>
</organism>
<evidence type="ECO:0000256" key="5">
    <source>
        <dbReference type="PIRSR" id="PIRSR602403-1"/>
    </source>
</evidence>
<evidence type="ECO:0000256" key="6">
    <source>
        <dbReference type="SAM" id="MobiDB-lite"/>
    </source>
</evidence>
<feature type="compositionally biased region" description="Basic and acidic residues" evidence="6">
    <location>
        <begin position="63"/>
        <end position="72"/>
    </location>
</feature>
<protein>
    <recommendedName>
        <fullName evidence="7">Heterokaryon incompatibility domain-containing protein</fullName>
    </recommendedName>
</protein>
<dbReference type="PRINTS" id="PR00385">
    <property type="entry name" value="P450"/>
</dbReference>
<sequence>MDKRKFTIPERALRFAEERLNCGETYYQLRQKWLREFKEYKNERIQNHKRKLSHNTESPISELHNRHGRDSRQQMTVREGQQSLLRELQGDENDRWHLEWKELLEEERKLQTLSLEVRRDWWENGNHREERLQMLREARQKLLEREEHEQLSTRIRAVENVLKNHRFASESDILPKEDEEVTDMASYLVEKLTACNPKPDMASTLCRSCSQIPIMWLLERPINSYLLFHTIEELQKSVGACKLCHLILYSIGNYGSDQYEIHIAASPQFLVIELVRSNVAIVSYHLLQLWTDPGSDAEKMCVEVGRSIHANADQSSHYLILNEWLHDCDTHHTDHKFALDIGCFPELPKRVLEVKDIGDEKVRLHVPEKNTSESGRYIALSHCWGADEQHKKPLSNTGDNIEDLKNGIYFKDLPPLFQDAVKVTRELNIPYLWIDSLCIIQPNDNDNEDWIKESKKMGTIFANAYCTIAATSAKNSWEHFLTSRRVALPVKLPGNIYIAGTGRSFNEDLEKGELNRRGWVFQERALSRRTIHFTESQTYWECGSVIRCENLVQMAKPTGLLSSSQFPRIVSGSPFGGPAFAFEYIFSEFSKLGLQEKKDREYAILGLQSKLEEFYKTKALNGVVHCCFLKSILWQRSGGDYMEKISELDALPSWSWMRLWGPIRYGKFPKTGVIWNRQIIFNSLYDSHSGDENYGEFKAQIVKLSPDLEIKLWKDNEYKITKEGSFVGWMKFDTEHEAKIGDLGCIVVAHYKLNNWTQSKQFTWENFAWEDHKIPKNSNLILTNPSYGLIVSQVASEKLDFTDCLSQPHIPSIPHTHTSSCSPPTMSASLGIGAVLSTLIALYLFTKFFIHPLLLSPLSRIPAAHPTAGFSGLWISYQRYVGREVRSIHDAHRRLGPVVRLGQNEISVNSVEGVRVVYTFDKPVWYKRAFDNYGVPNMFSILKKKPHSERKKILANFYSKTMLFSSLPVASISQTIVVDRFLPIVHSSAISSRPINIEEIFLSFAIDFVSAYLFGTAAGTNFLNDEVERKRWLALHHKSKGGGFWKTGYPGIMKFLERIGINLVPQEVQDAGVEVKEICFRMMERLENLKERVPMSKSTLSIGKSEKEEKEEERQNEKMKEDEARSSKETPSRGSPPVLYDQLAAHFYLTSTLSDKLSPEIKKSSQKHHNLAIASELMDHIMAGTETIGWSLTYIVHELSKRPELQAELRKELRSIAAPFYFPQTTRTFSTVNSSSSSRYPRSSDPSPISATTGIAPTTMTTPTPRSLDTLPLLSAVINETLRLHPPVPGPQPRITPSSNNNKSGTTANVTISGYDIPGGIRVSAQAYSLHRNESVFPAPEEWHPERWLETSAEQETAMQRWFWAFGSGGRMCVGKDFALIELKLVIAAIYTNYTTSIIDDEGIEMLDGYSAGPKGDKLIVQFGLA</sequence>
<dbReference type="CDD" id="cd11059">
    <property type="entry name" value="CYP_fungal"/>
    <property type="match status" value="1"/>
</dbReference>
<evidence type="ECO:0000259" key="7">
    <source>
        <dbReference type="Pfam" id="PF06985"/>
    </source>
</evidence>
<evidence type="ECO:0000256" key="3">
    <source>
        <dbReference type="ARBA" id="ARBA00022723"/>
    </source>
</evidence>
<comment type="caution">
    <text evidence="8">The sequence shown here is derived from an EMBL/GenBank/DDBJ whole genome shotgun (WGS) entry which is preliminary data.</text>
</comment>
<comment type="cofactor">
    <cofactor evidence="1 5">
        <name>heme</name>
        <dbReference type="ChEBI" id="CHEBI:30413"/>
    </cofactor>
</comment>
<dbReference type="InterPro" id="IPR036396">
    <property type="entry name" value="Cyt_P450_sf"/>
</dbReference>
<feature type="region of interest" description="Disordered" evidence="6">
    <location>
        <begin position="48"/>
        <end position="74"/>
    </location>
</feature>
<feature type="non-terminal residue" evidence="8">
    <location>
        <position position="1426"/>
    </location>
</feature>
<feature type="compositionally biased region" description="Basic and acidic residues" evidence="6">
    <location>
        <begin position="1104"/>
        <end position="1131"/>
    </location>
</feature>
<feature type="region of interest" description="Disordered" evidence="6">
    <location>
        <begin position="1229"/>
        <end position="1268"/>
    </location>
</feature>
<dbReference type="GO" id="GO:0016705">
    <property type="term" value="F:oxidoreductase activity, acting on paired donors, with incorporation or reduction of molecular oxygen"/>
    <property type="evidence" value="ECO:0007669"/>
    <property type="project" value="InterPro"/>
</dbReference>
<keyword evidence="9" id="KW-1185">Reference proteome</keyword>
<dbReference type="SUPFAM" id="SSF48264">
    <property type="entry name" value="Cytochrome P450"/>
    <property type="match status" value="1"/>
</dbReference>
<dbReference type="EMBL" id="NCSJ02000155">
    <property type="protein sequence ID" value="RFU28663.1"/>
    <property type="molecule type" value="Genomic_DNA"/>
</dbReference>
<proteinExistence type="inferred from homology"/>
<keyword evidence="5" id="KW-0349">Heme</keyword>
<feature type="domain" description="Heterokaryon incompatibility" evidence="7">
    <location>
        <begin position="377"/>
        <end position="523"/>
    </location>
</feature>
<dbReference type="InterPro" id="IPR001128">
    <property type="entry name" value="Cyt_P450"/>
</dbReference>
<dbReference type="GO" id="GO:0020037">
    <property type="term" value="F:heme binding"/>
    <property type="evidence" value="ECO:0007669"/>
    <property type="project" value="InterPro"/>
</dbReference>
<evidence type="ECO:0000256" key="4">
    <source>
        <dbReference type="ARBA" id="ARBA00023004"/>
    </source>
</evidence>
<feature type="binding site" description="axial binding residue" evidence="5">
    <location>
        <position position="1373"/>
    </location>
    <ligand>
        <name>heme</name>
        <dbReference type="ChEBI" id="CHEBI:30413"/>
    </ligand>
    <ligandPart>
        <name>Fe</name>
        <dbReference type="ChEBI" id="CHEBI:18248"/>
    </ligandPart>
</feature>
<comment type="similarity">
    <text evidence="2">Belongs to the cytochrome P450 family.</text>
</comment>
<evidence type="ECO:0000313" key="9">
    <source>
        <dbReference type="Proteomes" id="UP000258309"/>
    </source>
</evidence>
<reference evidence="8 9" key="1">
    <citation type="submission" date="2018-05" db="EMBL/GenBank/DDBJ databases">
        <title>Draft genome sequence of Scytalidium lignicola DSM 105466, a ubiquitous saprotrophic fungus.</title>
        <authorList>
            <person name="Buettner E."/>
            <person name="Gebauer A.M."/>
            <person name="Hofrichter M."/>
            <person name="Liers C."/>
            <person name="Kellner H."/>
        </authorList>
    </citation>
    <scope>NUCLEOTIDE SEQUENCE [LARGE SCALE GENOMIC DNA]</scope>
    <source>
        <strain evidence="8 9">DSM 105466</strain>
    </source>
</reference>
<dbReference type="InterPro" id="IPR002403">
    <property type="entry name" value="Cyt_P450_E_grp-IV"/>
</dbReference>
<feature type="compositionally biased region" description="Polar residues" evidence="6">
    <location>
        <begin position="1295"/>
        <end position="1309"/>
    </location>
</feature>
<dbReference type="OrthoDB" id="1470350at2759"/>
<keyword evidence="3 5" id="KW-0479">Metal-binding</keyword>
<feature type="region of interest" description="Disordered" evidence="6">
    <location>
        <begin position="1094"/>
        <end position="1137"/>
    </location>
</feature>
<dbReference type="PANTHER" id="PTHR33112:SF10">
    <property type="entry name" value="TOL"/>
    <property type="match status" value="1"/>
</dbReference>
<evidence type="ECO:0000256" key="1">
    <source>
        <dbReference type="ARBA" id="ARBA00001971"/>
    </source>
</evidence>
<evidence type="ECO:0000256" key="2">
    <source>
        <dbReference type="ARBA" id="ARBA00010617"/>
    </source>
</evidence>
<dbReference type="Proteomes" id="UP000258309">
    <property type="component" value="Unassembled WGS sequence"/>
</dbReference>
<dbReference type="Gene3D" id="1.10.630.10">
    <property type="entry name" value="Cytochrome P450"/>
    <property type="match status" value="1"/>
</dbReference>
<feature type="region of interest" description="Disordered" evidence="6">
    <location>
        <begin position="1285"/>
        <end position="1309"/>
    </location>
</feature>